<dbReference type="Gene3D" id="3.30.420.40">
    <property type="match status" value="1"/>
</dbReference>
<dbReference type="AlphaFoldDB" id="A0A2Z4AD85"/>
<dbReference type="KEGG" id="mtar:DF168_01391"/>
<evidence type="ECO:0008006" key="3">
    <source>
        <dbReference type="Google" id="ProtNLM"/>
    </source>
</evidence>
<organism evidence="1 2">
    <name type="scientific">Candidatus Moanibacter tarae</name>
    <dbReference type="NCBI Taxonomy" id="2200854"/>
    <lineage>
        <taxon>Bacteria</taxon>
        <taxon>Pseudomonadati</taxon>
        <taxon>Verrucomicrobiota</taxon>
        <taxon>Opitutia</taxon>
        <taxon>Puniceicoccales</taxon>
        <taxon>Puniceicoccales incertae sedis</taxon>
        <taxon>Candidatus Moanibacter</taxon>
    </lineage>
</organism>
<protein>
    <recommendedName>
        <fullName evidence="3">Gcp-like domain-containing protein</fullName>
    </recommendedName>
</protein>
<dbReference type="SUPFAM" id="SSF53067">
    <property type="entry name" value="Actin-like ATPase domain"/>
    <property type="match status" value="1"/>
</dbReference>
<gene>
    <name evidence="1" type="ORF">DF168_01391</name>
</gene>
<dbReference type="InterPro" id="IPR043129">
    <property type="entry name" value="ATPase_NBD"/>
</dbReference>
<sequence length="204" mass="23012">MNLPDRILFLDASSLQTHVGIFEEGRWLYHHRSDKEALNSVFQGTRNCLDHTGLKLLDLQGFVFCAGPGSTLGIRITTMAINGWKSFPSHQNIPVFKYYSLEAVACLLIEKGTSTPFTLVSDFRKDLWNHLDVDGDGNLSPIKVIGREEAERISHLLLHIRQRNQWLEPPGNATTIPYSLKDLPEVILKYQLLLRVSSAEAFAP</sequence>
<name>A0A2Z4AD85_9BACT</name>
<dbReference type="Proteomes" id="UP000247465">
    <property type="component" value="Chromosome"/>
</dbReference>
<accession>A0A2Z4AD85</accession>
<evidence type="ECO:0000313" key="1">
    <source>
        <dbReference type="EMBL" id="AWT60189.1"/>
    </source>
</evidence>
<reference evidence="1 2" key="1">
    <citation type="submission" date="2018-06" db="EMBL/GenBank/DDBJ databases">
        <title>Draft Genome Sequence of a Novel Marine Bacterium Related to the Verrucomicrobia.</title>
        <authorList>
            <person name="Vosseberg J."/>
            <person name="Martijn J."/>
            <person name="Ettema T.J.G."/>
        </authorList>
    </citation>
    <scope>NUCLEOTIDE SEQUENCE [LARGE SCALE GENOMIC DNA]</scope>
    <source>
        <strain evidence="1">TARA_B100001123</strain>
    </source>
</reference>
<dbReference type="EMBL" id="CP029803">
    <property type="protein sequence ID" value="AWT60189.1"/>
    <property type="molecule type" value="Genomic_DNA"/>
</dbReference>
<evidence type="ECO:0000313" key="2">
    <source>
        <dbReference type="Proteomes" id="UP000247465"/>
    </source>
</evidence>
<proteinExistence type="predicted"/>